<sequence length="132" mass="13619">MSEQLQVTQSRIRAGIWEGVLSGSGPQPPGLEVSLAGQAIGAPEVTALPGQPGSYALRFAIPATALSEGAQTFLILQGGSGAEPGTALAHFTILTGIDSAADLRAELDLLRAELDLLKRAFRRHCLETGATG</sequence>
<evidence type="ECO:0000313" key="1">
    <source>
        <dbReference type="EMBL" id="MCB5408547.1"/>
    </source>
</evidence>
<gene>
    <name evidence="1" type="ORF">H0485_00810</name>
</gene>
<protein>
    <submittedName>
        <fullName evidence="1">Uncharacterized protein</fullName>
    </submittedName>
</protein>
<keyword evidence="2" id="KW-1185">Reference proteome</keyword>
<name>A0ABS8CGP7_9RHOB</name>
<dbReference type="Proteomes" id="UP001198571">
    <property type="component" value="Unassembled WGS sequence"/>
</dbReference>
<evidence type="ECO:0000313" key="2">
    <source>
        <dbReference type="Proteomes" id="UP001198571"/>
    </source>
</evidence>
<proteinExistence type="predicted"/>
<comment type="caution">
    <text evidence="1">The sequence shown here is derived from an EMBL/GenBank/DDBJ whole genome shotgun (WGS) entry which is preliminary data.</text>
</comment>
<organism evidence="1 2">
    <name type="scientific">Pseudogemmobacter faecipullorum</name>
    <dbReference type="NCBI Taxonomy" id="2755041"/>
    <lineage>
        <taxon>Bacteria</taxon>
        <taxon>Pseudomonadati</taxon>
        <taxon>Pseudomonadota</taxon>
        <taxon>Alphaproteobacteria</taxon>
        <taxon>Rhodobacterales</taxon>
        <taxon>Paracoccaceae</taxon>
        <taxon>Pseudogemmobacter</taxon>
    </lineage>
</organism>
<reference evidence="1 2" key="1">
    <citation type="submission" date="2020-07" db="EMBL/GenBank/DDBJ databases">
        <title>Pseudogemmobacter sp. nov., isolated from poultry manure in Taiwan.</title>
        <authorList>
            <person name="Lin S.-Y."/>
            <person name="Tang Y.-S."/>
            <person name="Young C.-C."/>
        </authorList>
    </citation>
    <scope>NUCLEOTIDE SEQUENCE [LARGE SCALE GENOMIC DNA]</scope>
    <source>
        <strain evidence="1 2">CC-YST710</strain>
    </source>
</reference>
<dbReference type="RefSeq" id="WP_226933421.1">
    <property type="nucleotide sequence ID" value="NZ_JACDXX010000001.1"/>
</dbReference>
<dbReference type="EMBL" id="JACDXX010000001">
    <property type="protein sequence ID" value="MCB5408547.1"/>
    <property type="molecule type" value="Genomic_DNA"/>
</dbReference>
<accession>A0ABS8CGP7</accession>